<dbReference type="Gene3D" id="3.30.2130.10">
    <property type="entry name" value="VC0802-like"/>
    <property type="match status" value="1"/>
</dbReference>
<dbReference type="Pfam" id="PF10000">
    <property type="entry name" value="ACT_3"/>
    <property type="match status" value="1"/>
</dbReference>
<gene>
    <name evidence="2" type="ORF">DRV84_10320</name>
</gene>
<name>A0A3D9BRS9_9RHOB</name>
<keyword evidence="2" id="KW-0808">Transferase</keyword>
<dbReference type="PANTHER" id="PTHR39199">
    <property type="entry name" value="BLR5128 PROTEIN"/>
    <property type="match status" value="1"/>
</dbReference>
<dbReference type="InterPro" id="IPR027795">
    <property type="entry name" value="CASTOR_ACT_dom"/>
</dbReference>
<evidence type="ECO:0000313" key="2">
    <source>
        <dbReference type="EMBL" id="REC56210.1"/>
    </source>
</evidence>
<dbReference type="Gene3D" id="3.40.630.30">
    <property type="match status" value="1"/>
</dbReference>
<evidence type="ECO:0000259" key="1">
    <source>
        <dbReference type="PROSITE" id="PS51186"/>
    </source>
</evidence>
<dbReference type="PANTHER" id="PTHR39199:SF1">
    <property type="entry name" value="BLR5128 PROTEIN"/>
    <property type="match status" value="1"/>
</dbReference>
<proteinExistence type="predicted"/>
<dbReference type="Pfam" id="PF00583">
    <property type="entry name" value="Acetyltransf_1"/>
    <property type="match status" value="1"/>
</dbReference>
<sequence length="299" mass="30322">MRGPVRDTAAMIAGMAPVLSDGRYVFAETGDPALLARAFAVVREAEGTTAVLPVAVADGAGLDTSLPMACITLSVHSALDGVGLTAAVAQALAGAEIPCNVVAGVRHDHLFVPAAHGEAALARLRALSGAAAAPPAPEGLTLRPAVPADDDAIWAVLAPAVAAGDVFAVAPEAGRAAAFAYFRPPGAELFVAERAGRVVGAYALKPNQGGGGDHTANAAYCTAPEARGAGVARAMLAHSLDTARARGFTAMRFNFVVATNTRAIDTWARAGFAVVGRLPGAFRHPSEGLVDALVMHRRL</sequence>
<dbReference type="InterPro" id="IPR000182">
    <property type="entry name" value="GNAT_dom"/>
</dbReference>
<dbReference type="InterPro" id="IPR045865">
    <property type="entry name" value="ACT-like_dom_sf"/>
</dbReference>
<dbReference type="RefSeq" id="WP_115980117.1">
    <property type="nucleotide sequence ID" value="NZ_QOHR01000013.1"/>
</dbReference>
<dbReference type="SUPFAM" id="SSF55021">
    <property type="entry name" value="ACT-like"/>
    <property type="match status" value="2"/>
</dbReference>
<dbReference type="InterPro" id="IPR018717">
    <property type="entry name" value="DUF2241"/>
</dbReference>
<organism evidence="2 3">
    <name type="scientific">Rhodosalinus sediminis</name>
    <dbReference type="NCBI Taxonomy" id="1940533"/>
    <lineage>
        <taxon>Bacteria</taxon>
        <taxon>Pseudomonadati</taxon>
        <taxon>Pseudomonadota</taxon>
        <taxon>Alphaproteobacteria</taxon>
        <taxon>Rhodobacterales</taxon>
        <taxon>Paracoccaceae</taxon>
        <taxon>Rhodosalinus</taxon>
    </lineage>
</organism>
<dbReference type="GO" id="GO:0016747">
    <property type="term" value="F:acyltransferase activity, transferring groups other than amino-acyl groups"/>
    <property type="evidence" value="ECO:0007669"/>
    <property type="project" value="InterPro"/>
</dbReference>
<dbReference type="EMBL" id="QOHR01000013">
    <property type="protein sequence ID" value="REC56210.1"/>
    <property type="molecule type" value="Genomic_DNA"/>
</dbReference>
<feature type="domain" description="N-acetyltransferase" evidence="1">
    <location>
        <begin position="140"/>
        <end position="299"/>
    </location>
</feature>
<keyword evidence="3" id="KW-1185">Reference proteome</keyword>
<protein>
    <submittedName>
        <fullName evidence="2">GNAT family N-acetyltransferase</fullName>
    </submittedName>
</protein>
<accession>A0A3D9BRS9</accession>
<reference evidence="2 3" key="1">
    <citation type="journal article" date="2017" name="Int. J. Syst. Evol. Microbiol.">
        <title>Rhodosalinus sediminis gen. nov., sp. nov., isolated from marine saltern.</title>
        <authorList>
            <person name="Guo L.Y."/>
            <person name="Ling S.K."/>
            <person name="Li C.M."/>
            <person name="Chen G.J."/>
            <person name="Du Z.J."/>
        </authorList>
    </citation>
    <scope>NUCLEOTIDE SEQUENCE [LARGE SCALE GENOMIC DNA]</scope>
    <source>
        <strain evidence="2 3">WDN1C137</strain>
    </source>
</reference>
<dbReference type="AlphaFoldDB" id="A0A3D9BRS9"/>
<dbReference type="Proteomes" id="UP000257131">
    <property type="component" value="Unassembled WGS sequence"/>
</dbReference>
<dbReference type="InterPro" id="IPR016181">
    <property type="entry name" value="Acyl_CoA_acyltransferase"/>
</dbReference>
<evidence type="ECO:0000313" key="3">
    <source>
        <dbReference type="Proteomes" id="UP000257131"/>
    </source>
</evidence>
<dbReference type="PROSITE" id="PS51186">
    <property type="entry name" value="GNAT"/>
    <property type="match status" value="1"/>
</dbReference>
<dbReference type="Pfam" id="PF13840">
    <property type="entry name" value="ACT_7"/>
    <property type="match status" value="1"/>
</dbReference>
<dbReference type="OrthoDB" id="5459937at2"/>
<comment type="caution">
    <text evidence="2">The sequence shown here is derived from an EMBL/GenBank/DDBJ whole genome shotgun (WGS) entry which is preliminary data.</text>
</comment>
<dbReference type="CDD" id="cd04301">
    <property type="entry name" value="NAT_SF"/>
    <property type="match status" value="1"/>
</dbReference>
<dbReference type="SUPFAM" id="SSF55729">
    <property type="entry name" value="Acyl-CoA N-acyltransferases (Nat)"/>
    <property type="match status" value="1"/>
</dbReference>